<dbReference type="Proteomes" id="UP000237105">
    <property type="component" value="Unassembled WGS sequence"/>
</dbReference>
<dbReference type="EMBL" id="JXTB01000213">
    <property type="protein sequence ID" value="PON52940.1"/>
    <property type="molecule type" value="Genomic_DNA"/>
</dbReference>
<organism evidence="1 2">
    <name type="scientific">Parasponia andersonii</name>
    <name type="common">Sponia andersonii</name>
    <dbReference type="NCBI Taxonomy" id="3476"/>
    <lineage>
        <taxon>Eukaryota</taxon>
        <taxon>Viridiplantae</taxon>
        <taxon>Streptophyta</taxon>
        <taxon>Embryophyta</taxon>
        <taxon>Tracheophyta</taxon>
        <taxon>Spermatophyta</taxon>
        <taxon>Magnoliopsida</taxon>
        <taxon>eudicotyledons</taxon>
        <taxon>Gunneridae</taxon>
        <taxon>Pentapetalae</taxon>
        <taxon>rosids</taxon>
        <taxon>fabids</taxon>
        <taxon>Rosales</taxon>
        <taxon>Cannabaceae</taxon>
        <taxon>Parasponia</taxon>
    </lineage>
</organism>
<comment type="caution">
    <text evidence="1">The sequence shown here is derived from an EMBL/GenBank/DDBJ whole genome shotgun (WGS) entry which is preliminary data.</text>
</comment>
<evidence type="ECO:0000313" key="2">
    <source>
        <dbReference type="Proteomes" id="UP000237105"/>
    </source>
</evidence>
<keyword evidence="2" id="KW-1185">Reference proteome</keyword>
<evidence type="ECO:0000313" key="1">
    <source>
        <dbReference type="EMBL" id="PON52940.1"/>
    </source>
</evidence>
<sequence length="115" mass="12063">MKYPVIITYDEVPLEDINMSILSFCPIDSSSLGRDSSVDEHSLSFLGGDSCVVEAGSSSLGSGTCVFDVGSSYKCSGSTRIFKIGSSSHKAGSSIVSSILTPTFSNFPNFDDVEG</sequence>
<reference evidence="2" key="1">
    <citation type="submission" date="2016-06" db="EMBL/GenBank/DDBJ databases">
        <title>Parallel loss of symbiosis genes in relatives of nitrogen-fixing non-legume Parasponia.</title>
        <authorList>
            <person name="Van Velzen R."/>
            <person name="Holmer R."/>
            <person name="Bu F."/>
            <person name="Rutten L."/>
            <person name="Van Zeijl A."/>
            <person name="Liu W."/>
            <person name="Santuari L."/>
            <person name="Cao Q."/>
            <person name="Sharma T."/>
            <person name="Shen D."/>
            <person name="Roswanjaya Y."/>
            <person name="Wardhani T."/>
            <person name="Kalhor M.S."/>
            <person name="Jansen J."/>
            <person name="Van den Hoogen J."/>
            <person name="Gungor B."/>
            <person name="Hartog M."/>
            <person name="Hontelez J."/>
            <person name="Verver J."/>
            <person name="Yang W.-C."/>
            <person name="Schijlen E."/>
            <person name="Repin R."/>
            <person name="Schilthuizen M."/>
            <person name="Schranz E."/>
            <person name="Heidstra R."/>
            <person name="Miyata K."/>
            <person name="Fedorova E."/>
            <person name="Kohlen W."/>
            <person name="Bisseling T."/>
            <person name="Smit S."/>
            <person name="Geurts R."/>
        </authorList>
    </citation>
    <scope>NUCLEOTIDE SEQUENCE [LARGE SCALE GENOMIC DNA]</scope>
    <source>
        <strain evidence="2">cv. WU1-14</strain>
    </source>
</reference>
<dbReference type="OrthoDB" id="10413576at2759"/>
<proteinExistence type="predicted"/>
<name>A0A2P5BVX2_PARAD</name>
<dbReference type="AlphaFoldDB" id="A0A2P5BVX2"/>
<gene>
    <name evidence="1" type="ORF">PanWU01x14_206230</name>
</gene>
<accession>A0A2P5BVX2</accession>
<protein>
    <submittedName>
        <fullName evidence="1">Uncharacterized protein</fullName>
    </submittedName>
</protein>